<evidence type="ECO:0000256" key="4">
    <source>
        <dbReference type="ARBA" id="ARBA00022801"/>
    </source>
</evidence>
<dbReference type="EMBL" id="FMUS01000017">
    <property type="protein sequence ID" value="SCY81743.1"/>
    <property type="molecule type" value="Genomic_DNA"/>
</dbReference>
<dbReference type="PANTHER" id="PTHR45962:SF1">
    <property type="entry name" value="N-FATTY-ACYL-AMINO ACID SYNTHASE_HYDROLASE PM20D1"/>
    <property type="match status" value="1"/>
</dbReference>
<dbReference type="Gene3D" id="1.10.150.900">
    <property type="match status" value="1"/>
</dbReference>
<evidence type="ECO:0000313" key="8">
    <source>
        <dbReference type="Proteomes" id="UP000198636"/>
    </source>
</evidence>
<gene>
    <name evidence="7" type="ORF">SAMN03080606_02591</name>
</gene>
<keyword evidence="5" id="KW-0862">Zinc</keyword>
<dbReference type="GO" id="GO:0004180">
    <property type="term" value="F:carboxypeptidase activity"/>
    <property type="evidence" value="ECO:0007669"/>
    <property type="project" value="UniProtKB-KW"/>
</dbReference>
<keyword evidence="4" id="KW-0378">Hydrolase</keyword>
<sequence>MIYAILGVISVLVVVILVRTLLFKPTEENIVETEAVDLNIDKIVSNLSRMIQCKTISHNDREKMDLEEFKKFRELLKTLYPNLHRLCKREEIGDSGILYHWKGKQSDQVTILMSHYDVVPANEELWSKEPYGGIVEDETIWGRGTLDTKGTLCGALEAAEYLIEKGFVPQQDIYFSFSGDEEISGESAPAIVEYLNKKNIRPALVLDEGGAVVENIFPGVKEACALIGIGEKGYMDVELEITGQGGHSSAPPPHSLVGILAKAVVKIEKNPFNAHLTPPSLEMLNTLGRHSSFGMRIIFANLWCFGPLLGLLFKRKGGEMNALLRTTCAVTKMEGSKAFNVLPPKARVGLNLRLLATDTVEDALEYLRKVINEERIKLSVIESRNASPYANTKSPQWGKVKNAISQTWPGAIVSPYLMLAGSDARHFCKISDNVLRFSAMKLSKEDIGLIHGNDEGVRISTLMETVSFYVRLIKQC</sequence>
<evidence type="ECO:0000313" key="7">
    <source>
        <dbReference type="EMBL" id="SCY81743.1"/>
    </source>
</evidence>
<dbReference type="AlphaFoldDB" id="A0A1G5J060"/>
<evidence type="ECO:0000256" key="5">
    <source>
        <dbReference type="ARBA" id="ARBA00022833"/>
    </source>
</evidence>
<protein>
    <submittedName>
        <fullName evidence="7">Carboxypeptidase PM20D1</fullName>
    </submittedName>
</protein>
<dbReference type="RefSeq" id="WP_091544110.1">
    <property type="nucleotide sequence ID" value="NZ_FMUS01000017.1"/>
</dbReference>
<dbReference type="InterPro" id="IPR002933">
    <property type="entry name" value="Peptidase_M20"/>
</dbReference>
<dbReference type="GO" id="GO:0006508">
    <property type="term" value="P:proteolysis"/>
    <property type="evidence" value="ECO:0007669"/>
    <property type="project" value="UniProtKB-KW"/>
</dbReference>
<evidence type="ECO:0000256" key="2">
    <source>
        <dbReference type="ARBA" id="ARBA00022670"/>
    </source>
</evidence>
<comment type="similarity">
    <text evidence="1">Belongs to the peptidase M20A family.</text>
</comment>
<dbReference type="OrthoDB" id="9792335at2"/>
<dbReference type="Gene3D" id="3.40.630.10">
    <property type="entry name" value="Zn peptidases"/>
    <property type="match status" value="1"/>
</dbReference>
<proteinExistence type="inferred from homology"/>
<organism evidence="7 8">
    <name type="scientific">Alkaliphilus peptidifermentans DSM 18978</name>
    <dbReference type="NCBI Taxonomy" id="1120976"/>
    <lineage>
        <taxon>Bacteria</taxon>
        <taxon>Bacillati</taxon>
        <taxon>Bacillota</taxon>
        <taxon>Clostridia</taxon>
        <taxon>Peptostreptococcales</taxon>
        <taxon>Natronincolaceae</taxon>
        <taxon>Alkaliphilus</taxon>
    </lineage>
</organism>
<name>A0A1G5J060_9FIRM</name>
<dbReference type="GO" id="GO:0046872">
    <property type="term" value="F:metal ion binding"/>
    <property type="evidence" value="ECO:0007669"/>
    <property type="project" value="UniProtKB-KW"/>
</dbReference>
<keyword evidence="3" id="KW-0479">Metal-binding</keyword>
<accession>A0A1G5J060</accession>
<keyword evidence="8" id="KW-1185">Reference proteome</keyword>
<dbReference type="InterPro" id="IPR047177">
    <property type="entry name" value="Pept_M20A"/>
</dbReference>
<dbReference type="Pfam" id="PF07687">
    <property type="entry name" value="M20_dimer"/>
    <property type="match status" value="1"/>
</dbReference>
<dbReference type="PANTHER" id="PTHR45962">
    <property type="entry name" value="N-FATTY-ACYL-AMINO ACID SYNTHASE/HYDROLASE PM20D1"/>
    <property type="match status" value="1"/>
</dbReference>
<evidence type="ECO:0000256" key="3">
    <source>
        <dbReference type="ARBA" id="ARBA00022723"/>
    </source>
</evidence>
<keyword evidence="2" id="KW-0645">Protease</keyword>
<reference evidence="7 8" key="1">
    <citation type="submission" date="2016-10" db="EMBL/GenBank/DDBJ databases">
        <authorList>
            <person name="de Groot N.N."/>
        </authorList>
    </citation>
    <scope>NUCLEOTIDE SEQUENCE [LARGE SCALE GENOMIC DNA]</scope>
    <source>
        <strain evidence="7 8">DSM 18978</strain>
    </source>
</reference>
<dbReference type="STRING" id="1120976.SAMN03080606_02591"/>
<dbReference type="SUPFAM" id="SSF55031">
    <property type="entry name" value="Bacterial exopeptidase dimerisation domain"/>
    <property type="match status" value="1"/>
</dbReference>
<evidence type="ECO:0000259" key="6">
    <source>
        <dbReference type="Pfam" id="PF07687"/>
    </source>
</evidence>
<dbReference type="InterPro" id="IPR011650">
    <property type="entry name" value="Peptidase_M20_dimer"/>
</dbReference>
<dbReference type="SUPFAM" id="SSF53187">
    <property type="entry name" value="Zn-dependent exopeptidases"/>
    <property type="match status" value="1"/>
</dbReference>
<feature type="domain" description="Peptidase M20 dimerisation" evidence="6">
    <location>
        <begin position="229"/>
        <end position="374"/>
    </location>
</feature>
<dbReference type="Proteomes" id="UP000198636">
    <property type="component" value="Unassembled WGS sequence"/>
</dbReference>
<dbReference type="Gene3D" id="3.30.70.360">
    <property type="match status" value="1"/>
</dbReference>
<keyword evidence="7" id="KW-0121">Carboxypeptidase</keyword>
<dbReference type="Pfam" id="PF01546">
    <property type="entry name" value="Peptidase_M20"/>
    <property type="match status" value="1"/>
</dbReference>
<evidence type="ECO:0000256" key="1">
    <source>
        <dbReference type="ARBA" id="ARBA00006247"/>
    </source>
</evidence>
<dbReference type="InterPro" id="IPR036264">
    <property type="entry name" value="Bact_exopeptidase_dim_dom"/>
</dbReference>